<evidence type="ECO:0000313" key="2">
    <source>
        <dbReference type="EMBL" id="KGM06181.1"/>
    </source>
</evidence>
<proteinExistence type="predicted"/>
<name>A0A0A0BE05_9GAMM</name>
<dbReference type="STRING" id="392484.LP43_2054"/>
<sequence length="95" mass="10783">MKKLTLSIFAGALLVSAPTFADTAEKSFAQQMDMQKTQLRPQAFNFFSDRYLQTHTQKTASLTFKAQLDSQKGLLRTQEFNPISDAYMQVKARQS</sequence>
<feature type="chain" id="PRO_5001959490" evidence="1">
    <location>
        <begin position="22"/>
        <end position="95"/>
    </location>
</feature>
<evidence type="ECO:0000313" key="3">
    <source>
        <dbReference type="Proteomes" id="UP000029999"/>
    </source>
</evidence>
<feature type="signal peptide" evidence="1">
    <location>
        <begin position="1"/>
        <end position="21"/>
    </location>
</feature>
<protein>
    <submittedName>
        <fullName evidence="2">Uncharacterized protein</fullName>
    </submittedName>
</protein>
<accession>A0A0A0BE05</accession>
<dbReference type="RefSeq" id="WP_008292124.1">
    <property type="nucleotide sequence ID" value="NZ_JADFAB010000073.1"/>
</dbReference>
<reference evidence="2 3" key="1">
    <citation type="submission" date="2014-09" db="EMBL/GenBank/DDBJ databases">
        <authorList>
            <person name="Grob C."/>
            <person name="Taubert M."/>
            <person name="Howat A.M."/>
            <person name="Burns O.J."/>
            <person name="Dixon J.L."/>
            <person name="Chen Y."/>
            <person name="Murrell J.C."/>
        </authorList>
    </citation>
    <scope>NUCLEOTIDE SEQUENCE [LARGE SCALE GENOMIC DNA]</scope>
    <source>
        <strain evidence="2">L4</strain>
    </source>
</reference>
<evidence type="ECO:0000256" key="1">
    <source>
        <dbReference type="SAM" id="SignalP"/>
    </source>
</evidence>
<dbReference type="Proteomes" id="UP000029999">
    <property type="component" value="Unassembled WGS sequence"/>
</dbReference>
<dbReference type="EMBL" id="JRQD01000005">
    <property type="protein sequence ID" value="KGM06181.1"/>
    <property type="molecule type" value="Genomic_DNA"/>
</dbReference>
<organism evidence="2 3">
    <name type="scientific">Methylophaga thiooxydans</name>
    <dbReference type="NCBI Taxonomy" id="392484"/>
    <lineage>
        <taxon>Bacteria</taxon>
        <taxon>Pseudomonadati</taxon>
        <taxon>Pseudomonadota</taxon>
        <taxon>Gammaproteobacteria</taxon>
        <taxon>Thiotrichales</taxon>
        <taxon>Piscirickettsiaceae</taxon>
        <taxon>Methylophaga</taxon>
    </lineage>
</organism>
<comment type="caution">
    <text evidence="2">The sequence shown here is derived from an EMBL/GenBank/DDBJ whole genome shotgun (WGS) entry which is preliminary data.</text>
</comment>
<dbReference type="AlphaFoldDB" id="A0A0A0BE05"/>
<keyword evidence="1" id="KW-0732">Signal</keyword>
<gene>
    <name evidence="2" type="ORF">LP43_2054</name>
</gene>